<evidence type="ECO:0000313" key="2">
    <source>
        <dbReference type="EMBL" id="VAW40761.1"/>
    </source>
</evidence>
<sequence>MQNNFKILIAVLLILLGISYFVLQNDNSSHSASGNELLIPELQTQINAVDNIIISQNKKSISLSKQSGVWTILEADNFLADANKVASLLLDLRKFKLTAEKTNNPKSYAKLSLAETGENAAIRIVLKSADKQFADISIGKKAQKGQGTYVRKNSQTQTWLAAGSLDIKLDSKDWIVSTILDIDANKIKSVTFKPADSPALSINKLTPADESFLLENIPEQMQPKADADIASLATGLQKFSIESATLKPEDAIENLVVSITYQLFSGMIYRLDLFSYAQKHLLTISLENTGSGSEFDKQLENWLYVIPKFKFDALNKKLADFIENKSEQVQQDTNVENQD</sequence>
<dbReference type="Pfam" id="PF14238">
    <property type="entry name" value="DUF4340"/>
    <property type="match status" value="1"/>
</dbReference>
<proteinExistence type="predicted"/>
<dbReference type="EMBL" id="UOEW01000286">
    <property type="protein sequence ID" value="VAW40761.1"/>
    <property type="molecule type" value="Genomic_DNA"/>
</dbReference>
<dbReference type="InterPro" id="IPR025641">
    <property type="entry name" value="DUF4340"/>
</dbReference>
<feature type="domain" description="DUF4340" evidence="1">
    <location>
        <begin position="70"/>
        <end position="247"/>
    </location>
</feature>
<reference evidence="2" key="1">
    <citation type="submission" date="2018-06" db="EMBL/GenBank/DDBJ databases">
        <authorList>
            <person name="Zhirakovskaya E."/>
        </authorList>
    </citation>
    <scope>NUCLEOTIDE SEQUENCE</scope>
</reference>
<organism evidence="2">
    <name type="scientific">hydrothermal vent metagenome</name>
    <dbReference type="NCBI Taxonomy" id="652676"/>
    <lineage>
        <taxon>unclassified sequences</taxon>
        <taxon>metagenomes</taxon>
        <taxon>ecological metagenomes</taxon>
    </lineage>
</organism>
<evidence type="ECO:0000259" key="1">
    <source>
        <dbReference type="Pfam" id="PF14238"/>
    </source>
</evidence>
<dbReference type="AlphaFoldDB" id="A0A3B0VD10"/>
<accession>A0A3B0VD10</accession>
<name>A0A3B0VD10_9ZZZZ</name>
<gene>
    <name evidence="2" type="ORF">MNBD_GAMMA01-1671</name>
</gene>
<protein>
    <recommendedName>
        <fullName evidence="1">DUF4340 domain-containing protein</fullName>
    </recommendedName>
</protein>